<dbReference type="Pfam" id="PF01535">
    <property type="entry name" value="PPR"/>
    <property type="match status" value="1"/>
</dbReference>
<feature type="repeat" description="PPR" evidence="2">
    <location>
        <begin position="76"/>
        <end position="102"/>
    </location>
</feature>
<evidence type="ECO:0000313" key="3">
    <source>
        <dbReference type="EMBL" id="MCI10543.1"/>
    </source>
</evidence>
<dbReference type="NCBIfam" id="TIGR00756">
    <property type="entry name" value="PPR"/>
    <property type="match status" value="1"/>
</dbReference>
<name>A0A392PEL5_9FABA</name>
<accession>A0A392PEL5</accession>
<dbReference type="GO" id="GO:0003723">
    <property type="term" value="F:RNA binding"/>
    <property type="evidence" value="ECO:0007669"/>
    <property type="project" value="InterPro"/>
</dbReference>
<dbReference type="PANTHER" id="PTHR47926">
    <property type="entry name" value="PENTATRICOPEPTIDE REPEAT-CONTAINING PROTEIN"/>
    <property type="match status" value="1"/>
</dbReference>
<feature type="non-terminal residue" evidence="3">
    <location>
        <position position="102"/>
    </location>
</feature>
<dbReference type="Proteomes" id="UP000265520">
    <property type="component" value="Unassembled WGS sequence"/>
</dbReference>
<dbReference type="PROSITE" id="PS51375">
    <property type="entry name" value="PPR"/>
    <property type="match status" value="1"/>
</dbReference>
<evidence type="ECO:0000256" key="2">
    <source>
        <dbReference type="PROSITE-ProRule" id="PRU00708"/>
    </source>
</evidence>
<comment type="caution">
    <text evidence="3">The sequence shown here is derived from an EMBL/GenBank/DDBJ whole genome shotgun (WGS) entry which is preliminary data.</text>
</comment>
<dbReference type="InterPro" id="IPR002885">
    <property type="entry name" value="PPR_rpt"/>
</dbReference>
<dbReference type="GO" id="GO:0009451">
    <property type="term" value="P:RNA modification"/>
    <property type="evidence" value="ECO:0007669"/>
    <property type="project" value="InterPro"/>
</dbReference>
<dbReference type="Gene3D" id="1.25.40.10">
    <property type="entry name" value="Tetratricopeptide repeat domain"/>
    <property type="match status" value="1"/>
</dbReference>
<dbReference type="AlphaFoldDB" id="A0A392PEL5"/>
<dbReference type="InterPro" id="IPR011990">
    <property type="entry name" value="TPR-like_helical_dom_sf"/>
</dbReference>
<proteinExistence type="predicted"/>
<organism evidence="3 4">
    <name type="scientific">Trifolium medium</name>
    <dbReference type="NCBI Taxonomy" id="97028"/>
    <lineage>
        <taxon>Eukaryota</taxon>
        <taxon>Viridiplantae</taxon>
        <taxon>Streptophyta</taxon>
        <taxon>Embryophyta</taxon>
        <taxon>Tracheophyta</taxon>
        <taxon>Spermatophyta</taxon>
        <taxon>Magnoliopsida</taxon>
        <taxon>eudicotyledons</taxon>
        <taxon>Gunneridae</taxon>
        <taxon>Pentapetalae</taxon>
        <taxon>rosids</taxon>
        <taxon>fabids</taxon>
        <taxon>Fabales</taxon>
        <taxon>Fabaceae</taxon>
        <taxon>Papilionoideae</taxon>
        <taxon>50 kb inversion clade</taxon>
        <taxon>NPAAA clade</taxon>
        <taxon>Hologalegina</taxon>
        <taxon>IRL clade</taxon>
        <taxon>Trifolieae</taxon>
        <taxon>Trifolium</taxon>
    </lineage>
</organism>
<dbReference type="EMBL" id="LXQA010076664">
    <property type="protein sequence ID" value="MCI10543.1"/>
    <property type="molecule type" value="Genomic_DNA"/>
</dbReference>
<protein>
    <submittedName>
        <fullName evidence="3">Pentatricopeptide repeat-containing protein mitochondrial-like</fullName>
    </submittedName>
</protein>
<evidence type="ECO:0000256" key="1">
    <source>
        <dbReference type="ARBA" id="ARBA00022737"/>
    </source>
</evidence>
<keyword evidence="1" id="KW-0677">Repeat</keyword>
<evidence type="ECO:0000313" key="4">
    <source>
        <dbReference type="Proteomes" id="UP000265520"/>
    </source>
</evidence>
<dbReference type="InterPro" id="IPR046960">
    <property type="entry name" value="PPR_At4g14850-like_plant"/>
</dbReference>
<keyword evidence="4" id="KW-1185">Reference proteome</keyword>
<reference evidence="3 4" key="1">
    <citation type="journal article" date="2018" name="Front. Plant Sci.">
        <title>Red Clover (Trifolium pratense) and Zigzag Clover (T. medium) - A Picture of Genomic Similarities and Differences.</title>
        <authorList>
            <person name="Dluhosova J."/>
            <person name="Istvanek J."/>
            <person name="Nedelnik J."/>
            <person name="Repkova J."/>
        </authorList>
    </citation>
    <scope>NUCLEOTIDE SEQUENCE [LARGE SCALE GENOMIC DNA]</scope>
    <source>
        <strain evidence="4">cv. 10/8</strain>
        <tissue evidence="3">Leaf</tissue>
    </source>
</reference>
<sequence>MRQGPSFNYDSITLVNVLSAIANMELLNQGKSLHSIALKSPLGSDTRVQNSLITMYDRCRDINSARKVFKLHSSSNLCTWNCMISALSHNKESREALDLFRR</sequence>